<evidence type="ECO:0000313" key="3">
    <source>
        <dbReference type="Proteomes" id="UP000295075"/>
    </source>
</evidence>
<gene>
    <name evidence="2" type="ORF">E1261_12055</name>
</gene>
<dbReference type="SUPFAM" id="SSF82171">
    <property type="entry name" value="DPP6 N-terminal domain-like"/>
    <property type="match status" value="1"/>
</dbReference>
<dbReference type="EMBL" id="SMKA01000038">
    <property type="protein sequence ID" value="TDC30984.1"/>
    <property type="molecule type" value="Genomic_DNA"/>
</dbReference>
<comment type="caution">
    <text evidence="2">The sequence shown here is derived from an EMBL/GenBank/DDBJ whole genome shotgun (WGS) entry which is preliminary data.</text>
</comment>
<dbReference type="Gene3D" id="2.130.10.10">
    <property type="entry name" value="YVTN repeat-like/Quinoprotein amine dehydrogenase"/>
    <property type="match status" value="1"/>
</dbReference>
<proteinExistence type="predicted"/>
<keyword evidence="1" id="KW-0812">Transmembrane</keyword>
<evidence type="ECO:0000313" key="2">
    <source>
        <dbReference type="EMBL" id="TDC30984.1"/>
    </source>
</evidence>
<dbReference type="OrthoDB" id="3825276at2"/>
<keyword evidence="1" id="KW-1133">Transmembrane helix</keyword>
<keyword evidence="1" id="KW-0472">Membrane</keyword>
<dbReference type="RefSeq" id="WP_132405871.1">
    <property type="nucleotide sequence ID" value="NZ_SMKA01000038.1"/>
</dbReference>
<name>A0A4R4Q746_9ACTN</name>
<dbReference type="Proteomes" id="UP000295075">
    <property type="component" value="Unassembled WGS sequence"/>
</dbReference>
<keyword evidence="3" id="KW-1185">Reference proteome</keyword>
<organism evidence="2 3">
    <name type="scientific">Kribbella albertanoniae</name>
    <dbReference type="NCBI Taxonomy" id="1266829"/>
    <lineage>
        <taxon>Bacteria</taxon>
        <taxon>Bacillati</taxon>
        <taxon>Actinomycetota</taxon>
        <taxon>Actinomycetes</taxon>
        <taxon>Propionibacteriales</taxon>
        <taxon>Kribbellaceae</taxon>
        <taxon>Kribbella</taxon>
    </lineage>
</organism>
<evidence type="ECO:0008006" key="4">
    <source>
        <dbReference type="Google" id="ProtNLM"/>
    </source>
</evidence>
<sequence length="384" mass="41255">MNDTEARLRDYFEAMAATVSATARGPALTTEVHRRQLALPMILTAAAVAAVLVLTVTFVNRVSADAPSAASTSVVDASPQVPYIVNDARRGRDRLTATLYDGSRTVRLPNEIKLIYGRVGDGWLTQRVSAPGGDFRAAILQPNGALRTIGPSKADMPVLSPDRREIAVMTRTTPDGGGRFDVIDVASGVYSRSKVAVPRQMFLLHGWNQTGVWGSVESGGKAELFVWRPGQSAFEPVRVNGFTGSLAVSPATDTVAVATAAGNSRCVKAGALRDGKFNVERQHCASGQRAVYAVLSDDGKTMLYSERKLAIDVASGKTTQLKLVDPIRGPLSAVFEDATRVLAVTQHREGNKYGPQRLYRCDVASGECTLLRTEQDKNIVLTRP</sequence>
<reference evidence="2 3" key="1">
    <citation type="submission" date="2019-03" db="EMBL/GenBank/DDBJ databases">
        <title>Draft genome sequences of novel Actinobacteria.</title>
        <authorList>
            <person name="Sahin N."/>
            <person name="Ay H."/>
            <person name="Saygin H."/>
        </authorList>
    </citation>
    <scope>NUCLEOTIDE SEQUENCE [LARGE SCALE GENOMIC DNA]</scope>
    <source>
        <strain evidence="2 3">JCM 30547</strain>
    </source>
</reference>
<feature type="transmembrane region" description="Helical" evidence="1">
    <location>
        <begin position="37"/>
        <end position="59"/>
    </location>
</feature>
<dbReference type="InterPro" id="IPR015943">
    <property type="entry name" value="WD40/YVTN_repeat-like_dom_sf"/>
</dbReference>
<protein>
    <recommendedName>
        <fullName evidence="4">WD40 repeat domain-containing protein</fullName>
    </recommendedName>
</protein>
<dbReference type="AlphaFoldDB" id="A0A4R4Q746"/>
<evidence type="ECO:0000256" key="1">
    <source>
        <dbReference type="SAM" id="Phobius"/>
    </source>
</evidence>
<accession>A0A4R4Q746</accession>